<dbReference type="PANTHER" id="PTHR10840">
    <property type="entry name" value="PROGRAMMED CELL DEATH PROTEIN 5"/>
    <property type="match status" value="1"/>
</dbReference>
<feature type="compositionally biased region" description="Low complexity" evidence="2">
    <location>
        <begin position="28"/>
        <end position="37"/>
    </location>
</feature>
<protein>
    <recommendedName>
        <fullName evidence="5">Programmed cell death protein 5</fullName>
    </recommendedName>
</protein>
<feature type="region of interest" description="Disordered" evidence="2">
    <location>
        <begin position="14"/>
        <end position="46"/>
    </location>
</feature>
<dbReference type="EMBL" id="VCGU01000008">
    <property type="protein sequence ID" value="TRY71511.1"/>
    <property type="molecule type" value="Genomic_DNA"/>
</dbReference>
<evidence type="ECO:0000313" key="3">
    <source>
        <dbReference type="EMBL" id="TRY71511.1"/>
    </source>
</evidence>
<gene>
    <name evidence="3" type="ORF">TCAL_06102</name>
</gene>
<dbReference type="OrthoDB" id="10252486at2759"/>
<dbReference type="STRING" id="6832.A0A553P1F4"/>
<evidence type="ECO:0000256" key="1">
    <source>
        <dbReference type="ARBA" id="ARBA00010490"/>
    </source>
</evidence>
<dbReference type="PANTHER" id="PTHR10840:SF0">
    <property type="entry name" value="PROGRAMMED CELL DEATH PROTEIN 5"/>
    <property type="match status" value="1"/>
</dbReference>
<dbReference type="InterPro" id="IPR036883">
    <property type="entry name" value="PDCD5-like_sf"/>
</dbReference>
<accession>A0A553P1F4</accession>
<evidence type="ECO:0008006" key="5">
    <source>
        <dbReference type="Google" id="ProtNLM"/>
    </source>
</evidence>
<dbReference type="OMA" id="MQYEMQK"/>
<evidence type="ECO:0000313" key="4">
    <source>
        <dbReference type="Proteomes" id="UP000318571"/>
    </source>
</evidence>
<reference evidence="3 4" key="1">
    <citation type="journal article" date="2018" name="Nat. Ecol. Evol.">
        <title>Genomic signatures of mitonuclear coevolution across populations of Tigriopus californicus.</title>
        <authorList>
            <person name="Barreto F.S."/>
            <person name="Watson E.T."/>
            <person name="Lima T.G."/>
            <person name="Willett C.S."/>
            <person name="Edmands S."/>
            <person name="Li W."/>
            <person name="Burton R.S."/>
        </authorList>
    </citation>
    <scope>NUCLEOTIDE SEQUENCE [LARGE SCALE GENOMIC DNA]</scope>
    <source>
        <strain evidence="3 4">San Diego</strain>
    </source>
</reference>
<dbReference type="InterPro" id="IPR002836">
    <property type="entry name" value="PDCD5-like"/>
</dbReference>
<dbReference type="SUPFAM" id="SSF46950">
    <property type="entry name" value="Double-stranded DNA-binding domain"/>
    <property type="match status" value="1"/>
</dbReference>
<evidence type="ECO:0000256" key="2">
    <source>
        <dbReference type="SAM" id="MobiDB-lite"/>
    </source>
</evidence>
<keyword evidence="4" id="KW-1185">Reference proteome</keyword>
<dbReference type="AlphaFoldDB" id="A0A553P1F4"/>
<name>A0A553P1F4_TIGCA</name>
<comment type="similarity">
    <text evidence="1">Belongs to the PDCD5 family.</text>
</comment>
<dbReference type="Proteomes" id="UP000318571">
    <property type="component" value="Chromosome 7"/>
</dbReference>
<sequence>MEEDDLAAIRARRMAELQGGRPGGGPGNAQAQQQAAQEKQEQMKDMKNSILSQVLSQEARARLNTIMLAKPSKGAQIEASIVRMAQTGQVSGKMSEQDLIGLLEQFSEHIASQKTTVKFDRRRAALDSDSD</sequence>
<proteinExistence type="inferred from homology"/>
<comment type="caution">
    <text evidence="3">The sequence shown here is derived from an EMBL/GenBank/DDBJ whole genome shotgun (WGS) entry which is preliminary data.</text>
</comment>
<dbReference type="GO" id="GO:0005634">
    <property type="term" value="C:nucleus"/>
    <property type="evidence" value="ECO:0007669"/>
    <property type="project" value="TreeGrafter"/>
</dbReference>
<dbReference type="GO" id="GO:0005829">
    <property type="term" value="C:cytosol"/>
    <property type="evidence" value="ECO:0007669"/>
    <property type="project" value="TreeGrafter"/>
</dbReference>
<organism evidence="3 4">
    <name type="scientific">Tigriopus californicus</name>
    <name type="common">Marine copepod</name>
    <dbReference type="NCBI Taxonomy" id="6832"/>
    <lineage>
        <taxon>Eukaryota</taxon>
        <taxon>Metazoa</taxon>
        <taxon>Ecdysozoa</taxon>
        <taxon>Arthropoda</taxon>
        <taxon>Crustacea</taxon>
        <taxon>Multicrustacea</taxon>
        <taxon>Hexanauplia</taxon>
        <taxon>Copepoda</taxon>
        <taxon>Harpacticoida</taxon>
        <taxon>Harpacticidae</taxon>
        <taxon>Tigriopus</taxon>
    </lineage>
</organism>
<dbReference type="GO" id="GO:0003677">
    <property type="term" value="F:DNA binding"/>
    <property type="evidence" value="ECO:0007669"/>
    <property type="project" value="InterPro"/>
</dbReference>
<dbReference type="PIRSF" id="PIRSF015730">
    <property type="entry name" value="TFAR19"/>
    <property type="match status" value="1"/>
</dbReference>
<dbReference type="Pfam" id="PF01984">
    <property type="entry name" value="dsDNA_bind"/>
    <property type="match status" value="1"/>
</dbReference>
<dbReference type="Gene3D" id="1.10.8.140">
    <property type="entry name" value="PDCD5-like"/>
    <property type="match status" value="1"/>
</dbReference>